<dbReference type="Proteomes" id="UP000249229">
    <property type="component" value="Unassembled WGS sequence"/>
</dbReference>
<name>A0A2W5PG02_9SPHN</name>
<accession>A0A2W5PG02</accession>
<dbReference type="AlphaFoldDB" id="A0A2W5PG02"/>
<evidence type="ECO:0000313" key="2">
    <source>
        <dbReference type="EMBL" id="PZQ63019.1"/>
    </source>
</evidence>
<evidence type="ECO:0000256" key="1">
    <source>
        <dbReference type="SAM" id="MobiDB-lite"/>
    </source>
</evidence>
<protein>
    <recommendedName>
        <fullName evidence="4">Lipoprotein</fullName>
    </recommendedName>
</protein>
<feature type="compositionally biased region" description="Pro residues" evidence="1">
    <location>
        <begin position="57"/>
        <end position="69"/>
    </location>
</feature>
<dbReference type="EMBL" id="QFQI01000001">
    <property type="protein sequence ID" value="PZQ63019.1"/>
    <property type="molecule type" value="Genomic_DNA"/>
</dbReference>
<comment type="caution">
    <text evidence="2">The sequence shown here is derived from an EMBL/GenBank/DDBJ whole genome shotgun (WGS) entry which is preliminary data.</text>
</comment>
<reference evidence="2 3" key="1">
    <citation type="submission" date="2017-08" db="EMBL/GenBank/DDBJ databases">
        <title>Infants hospitalized years apart are colonized by the same room-sourced microbial strains.</title>
        <authorList>
            <person name="Brooks B."/>
            <person name="Olm M.R."/>
            <person name="Firek B.A."/>
            <person name="Baker R."/>
            <person name="Thomas B.C."/>
            <person name="Morowitz M.J."/>
            <person name="Banfield J.F."/>
        </authorList>
    </citation>
    <scope>NUCLEOTIDE SEQUENCE [LARGE SCALE GENOMIC DNA]</scope>
    <source>
        <strain evidence="2">S2_005_001_R1_22</strain>
    </source>
</reference>
<organism evidence="2 3">
    <name type="scientific">Sphingomonas taxi</name>
    <dbReference type="NCBI Taxonomy" id="1549858"/>
    <lineage>
        <taxon>Bacteria</taxon>
        <taxon>Pseudomonadati</taxon>
        <taxon>Pseudomonadota</taxon>
        <taxon>Alphaproteobacteria</taxon>
        <taxon>Sphingomonadales</taxon>
        <taxon>Sphingomonadaceae</taxon>
        <taxon>Sphingomonas</taxon>
    </lineage>
</organism>
<evidence type="ECO:0000313" key="3">
    <source>
        <dbReference type="Proteomes" id="UP000249229"/>
    </source>
</evidence>
<evidence type="ECO:0008006" key="4">
    <source>
        <dbReference type="Google" id="ProtNLM"/>
    </source>
</evidence>
<feature type="region of interest" description="Disordered" evidence="1">
    <location>
        <begin position="31"/>
        <end position="69"/>
    </location>
</feature>
<gene>
    <name evidence="2" type="ORF">DI544_02245</name>
</gene>
<proteinExistence type="predicted"/>
<sequence length="69" mass="6949">MSQPEIAMRVCAQFAPFVLAAAVLLAGCERRTPDNADTSGQADKPRPIAPAAKGIDAPPPVSPAPAPAG</sequence>